<dbReference type="EMBL" id="CP036339">
    <property type="protein sequence ID" value="QDT76255.1"/>
    <property type="molecule type" value="Genomic_DNA"/>
</dbReference>
<dbReference type="SUPFAM" id="SSF48239">
    <property type="entry name" value="Terpenoid cyclases/Protein prenyltransferases"/>
    <property type="match status" value="2"/>
</dbReference>
<organism evidence="1 2">
    <name type="scientific">Lacipirellula limnantheis</name>
    <dbReference type="NCBI Taxonomy" id="2528024"/>
    <lineage>
        <taxon>Bacteria</taxon>
        <taxon>Pseudomonadati</taxon>
        <taxon>Planctomycetota</taxon>
        <taxon>Planctomycetia</taxon>
        <taxon>Pirellulales</taxon>
        <taxon>Lacipirellulaceae</taxon>
        <taxon>Lacipirellula</taxon>
    </lineage>
</organism>
<sequence length="405" mass="42501">MSVSRRRQLRLWPVLWGVGVFAAGLWWSRTEAGDVSAKLDRPAIDAAIGRGVEWLVTSQQPDGSWRSATYTQLQAGPAATGLAVAALASVASDELDRSGSETSARRAIDAALPCLLGNLSPDGAIRAPGDASEYPTYATALALIALQRLPAADRARYADEMQRMQGYLAAAQVSGPLPNGLATAEDVGGWGLVGGAVADPSSFRTSNLSTTRFALEALAPVADRYVATFELAEQFLARRQNGDGGFAFLSDPLDQLNKAGAIEPAHAGDPFAARSYGTATADGLLALRAAGVPPYDSRVAAAIDWLGRRPQVDAVPGFPADEVSQTASEGLFYYYAAALAQALVRCPEAPSAAQAPALAAELMGRQRPDGSWANRISTMREDDPLTATCLALEALVALRSLQNSD</sequence>
<dbReference type="AlphaFoldDB" id="A0A517U6J1"/>
<name>A0A517U6J1_9BACT</name>
<dbReference type="OrthoDB" id="250219at2"/>
<evidence type="ECO:0000313" key="1">
    <source>
        <dbReference type="EMBL" id="QDT76255.1"/>
    </source>
</evidence>
<proteinExistence type="predicted"/>
<reference evidence="1 2" key="1">
    <citation type="submission" date="2019-02" db="EMBL/GenBank/DDBJ databases">
        <title>Deep-cultivation of Planctomycetes and their phenomic and genomic characterization uncovers novel biology.</title>
        <authorList>
            <person name="Wiegand S."/>
            <person name="Jogler M."/>
            <person name="Boedeker C."/>
            <person name="Pinto D."/>
            <person name="Vollmers J."/>
            <person name="Rivas-Marin E."/>
            <person name="Kohn T."/>
            <person name="Peeters S.H."/>
            <person name="Heuer A."/>
            <person name="Rast P."/>
            <person name="Oberbeckmann S."/>
            <person name="Bunk B."/>
            <person name="Jeske O."/>
            <person name="Meyerdierks A."/>
            <person name="Storesund J.E."/>
            <person name="Kallscheuer N."/>
            <person name="Luecker S."/>
            <person name="Lage O.M."/>
            <person name="Pohl T."/>
            <person name="Merkel B.J."/>
            <person name="Hornburger P."/>
            <person name="Mueller R.-W."/>
            <person name="Bruemmer F."/>
            <person name="Labrenz M."/>
            <person name="Spormann A.M."/>
            <person name="Op den Camp H."/>
            <person name="Overmann J."/>
            <person name="Amann R."/>
            <person name="Jetten M.S.M."/>
            <person name="Mascher T."/>
            <person name="Medema M.H."/>
            <person name="Devos D.P."/>
            <person name="Kaster A.-K."/>
            <person name="Ovreas L."/>
            <person name="Rohde M."/>
            <person name="Galperin M.Y."/>
            <person name="Jogler C."/>
        </authorList>
    </citation>
    <scope>NUCLEOTIDE SEQUENCE [LARGE SCALE GENOMIC DNA]</scope>
    <source>
        <strain evidence="1 2">I41</strain>
    </source>
</reference>
<dbReference type="KEGG" id="llh:I41_55050"/>
<keyword evidence="2" id="KW-1185">Reference proteome</keyword>
<dbReference type="Proteomes" id="UP000317909">
    <property type="component" value="Chromosome"/>
</dbReference>
<dbReference type="GO" id="GO:0016740">
    <property type="term" value="F:transferase activity"/>
    <property type="evidence" value="ECO:0007669"/>
    <property type="project" value="UniProtKB-KW"/>
</dbReference>
<gene>
    <name evidence="1" type="ORF">I41_55050</name>
</gene>
<keyword evidence="1" id="KW-0808">Transferase</keyword>
<dbReference type="Gene3D" id="1.50.10.20">
    <property type="match status" value="2"/>
</dbReference>
<dbReference type="InterPro" id="IPR008930">
    <property type="entry name" value="Terpenoid_cyclase/PrenylTrfase"/>
</dbReference>
<dbReference type="RefSeq" id="WP_145436085.1">
    <property type="nucleotide sequence ID" value="NZ_CP036339.1"/>
</dbReference>
<evidence type="ECO:0000313" key="2">
    <source>
        <dbReference type="Proteomes" id="UP000317909"/>
    </source>
</evidence>
<accession>A0A517U6J1</accession>
<protein>
    <submittedName>
        <fullName evidence="1">Prenyltransferase and squalene oxidase repeat protein</fullName>
    </submittedName>
</protein>